<evidence type="ECO:0007829" key="2">
    <source>
        <dbReference type="PDB" id="8IXZ"/>
    </source>
</evidence>
<protein>
    <submittedName>
        <fullName evidence="1">P26</fullName>
    </submittedName>
</protein>
<accession>Q6PVL0</accession>
<feature type="binding site" evidence="4">
    <location>
        <position position="4"/>
    </location>
    <ligand>
        <name>2',3'-cGAMP</name>
        <dbReference type="ChEBI" id="CHEBI:143093"/>
    </ligand>
</feature>
<feature type="binding site" evidence="4">
    <location>
        <position position="89"/>
    </location>
    <ligand>
        <name>2',3'-cGAMP</name>
        <dbReference type="ChEBI" id="CHEBI:143093"/>
    </ligand>
</feature>
<dbReference type="PDB" id="8IXZ">
    <property type="method" value="X-ray"/>
    <property type="resolution" value="2.33 A"/>
    <property type="chains" value="A/B/C/D/E/F=2-93"/>
</dbReference>
<dbReference type="PDB" id="8IY1">
    <property type="method" value="X-ray"/>
    <property type="resolution" value="2.10 A"/>
    <property type="chains" value="A/B/C/D/E/F=2-93"/>
</dbReference>
<sequence length="93" mass="10699">MDNQHKKIKGYRDLSQEEIDMMNRVKELGSQFEKLIQDVSDHLRGQYNASLHNRDEITRIANAEPGRWLAIGKTDIQTGMMAIIRAIAQPDSF</sequence>
<dbReference type="PDB" id="8IY2">
    <property type="method" value="X-ray"/>
    <property type="resolution" value="2.76 A"/>
    <property type="chains" value="A/B/C/D/E/F=2-93"/>
</dbReference>
<reference evidence="1" key="1">
    <citation type="submission" date="2004-03" db="EMBL/GenBank/DDBJ databases">
        <title>Complete genome sequence of Pseudomonas aeruginosa bacteriophage PaP2.</title>
        <authorList>
            <person name="Hu F."/>
            <person name="Huang J."/>
            <person name="Zhang K."/>
            <person name="Tan Y."/>
            <person name="Hu X."/>
            <person name="Rao X."/>
            <person name="Zhu J."/>
            <person name="Jin X."/>
        </authorList>
    </citation>
    <scope>NUCLEOTIDE SEQUENCE</scope>
</reference>
<dbReference type="PDB" id="8J8O">
    <property type="method" value="X-ray"/>
    <property type="resolution" value="2.24 A"/>
    <property type="chains" value="A/B/C/D/E/F=2-93"/>
</dbReference>
<feature type="binding site" evidence="4">
    <location>
        <position position="11"/>
    </location>
    <ligand>
        <name>2',3'-cGAMP</name>
        <dbReference type="ChEBI" id="CHEBI:143093"/>
    </ligand>
</feature>
<organismHost>
    <name type="scientific">Pseudomonas aeruginosa</name>
    <dbReference type="NCBI Taxonomy" id="287"/>
</organismHost>
<evidence type="ECO:0007829" key="3">
    <source>
        <dbReference type="PDB" id="8IY0"/>
    </source>
</evidence>
<dbReference type="PDB" id="8IY0">
    <property type="method" value="X-ray"/>
    <property type="resolution" value="2.26 A"/>
    <property type="chains" value="A/B/C/D/E/F=2-93"/>
</dbReference>
<gene>
    <name evidence="1" type="primary">orf26</name>
</gene>
<keyword evidence="2 3" id="KW-0002">3D-structure</keyword>
<dbReference type="EMBL" id="AY575774">
    <property type="protein sequence ID" value="AAS89612.1"/>
    <property type="molecule type" value="Genomic_DNA"/>
</dbReference>
<evidence type="ECO:0000313" key="1">
    <source>
        <dbReference type="EMBL" id="AAS89612.1"/>
    </source>
</evidence>
<feature type="binding site" evidence="4">
    <location>
        <position position="5"/>
    </location>
    <ligand>
        <name>2',3'-cGAMP</name>
        <dbReference type="ChEBI" id="CHEBI:143093"/>
    </ligand>
</feature>
<proteinExistence type="evidence at protein level"/>
<organism evidence="1">
    <name type="scientific">Pseudomonas phage PaP2</name>
    <dbReference type="NCBI Taxonomy" id="270673"/>
    <lineage>
        <taxon>Viruses</taxon>
        <taxon>Duplodnaviria</taxon>
        <taxon>Heunggongvirae</taxon>
        <taxon>Uroviricota</taxon>
        <taxon>Caudoviricetes</taxon>
        <taxon>Fredfastierviridae</taxon>
        <taxon>Jamesmcgillvirus</taxon>
    </lineage>
</organism>
<feature type="binding site" evidence="4">
    <location>
        <position position="12"/>
    </location>
    <ligand>
        <name>2',3'-cGAMP</name>
        <dbReference type="ChEBI" id="CHEBI:143093"/>
    </ligand>
</feature>
<evidence type="ECO:0007829" key="4">
    <source>
        <dbReference type="PDB" id="8J8O"/>
    </source>
</evidence>
<feature type="binding site" evidence="4">
    <location>
        <position position="26"/>
    </location>
    <ligand>
        <name>2',3'-cGAMP</name>
        <dbReference type="ChEBI" id="CHEBI:143093"/>
    </ligand>
</feature>
<name>A0ACD6B863_BPPP2</name>
<accession>A0ACD6B863</accession>
<reference evidence="2 3" key="2">
    <citation type="journal article" date="2024" name="Mol. Cell">
        <title>Phage anti-CBASS protein simultaneously sequesters cyclic trinucleotides and dinucleotides.</title>
        <authorList>
            <person name="Cao X."/>
            <person name="Xiao Y."/>
            <person name="Huiting E."/>
            <person name="Cao X."/>
            <person name="Li D."/>
            <person name="Ren J."/>
            <person name="Fedorova I."/>
            <person name="Wang H."/>
            <person name="Guan L."/>
            <person name="Wang Y."/>
            <person name="Li L."/>
            <person name="Bondy-Denomy J."/>
            <person name="Feng Y."/>
        </authorList>
    </citation>
    <scope>X-RAY CRYSTALLOGRAPHY (2.10 ANGSTROMS) OF 2-93 IN COMPLEX WITH 2',3'-CGAMP</scope>
</reference>